<keyword evidence="2" id="KW-0677">Repeat</keyword>
<feature type="disulfide bond" evidence="6">
    <location>
        <begin position="118"/>
        <end position="145"/>
    </location>
</feature>
<feature type="domain" description="Sushi" evidence="8">
    <location>
        <begin position="87"/>
        <end position="147"/>
    </location>
</feature>
<evidence type="ECO:0000259" key="8">
    <source>
        <dbReference type="PROSITE" id="PS50923"/>
    </source>
</evidence>
<dbReference type="Proteomes" id="UP000694424">
    <property type="component" value="Unplaced"/>
</dbReference>
<feature type="disulfide bond" evidence="6">
    <location>
        <begin position="57"/>
        <end position="84"/>
    </location>
</feature>
<dbReference type="AlphaFoldDB" id="A0A8B9PMU1"/>
<keyword evidence="1" id="KW-0732">Signal</keyword>
<dbReference type="PANTHER" id="PTHR45656:SF4">
    <property type="entry name" value="PROTEIN CBR-CLEC-78"/>
    <property type="match status" value="1"/>
</dbReference>
<keyword evidence="6" id="KW-0768">Sushi</keyword>
<keyword evidence="4 6" id="KW-1015">Disulfide bond</keyword>
<dbReference type="Gene3D" id="2.10.70.10">
    <property type="entry name" value="Complement Module, domain 1"/>
    <property type="match status" value="2"/>
</dbReference>
<evidence type="ECO:0000256" key="2">
    <source>
        <dbReference type="ARBA" id="ARBA00022737"/>
    </source>
</evidence>
<dbReference type="InterPro" id="IPR000436">
    <property type="entry name" value="Sushi_SCR_CCP_dom"/>
</dbReference>
<keyword evidence="3" id="KW-0399">Innate immunity</keyword>
<evidence type="ECO:0000313" key="9">
    <source>
        <dbReference type="Ensembl" id="ENSAOWP00000013984.1"/>
    </source>
</evidence>
<dbReference type="InterPro" id="IPR035976">
    <property type="entry name" value="Sushi/SCR/CCP_sf"/>
</dbReference>
<keyword evidence="3" id="KW-0180">Complement pathway</keyword>
<feature type="disulfide bond" evidence="6">
    <location>
        <begin position="28"/>
        <end position="71"/>
    </location>
</feature>
<keyword evidence="7" id="KW-0472">Membrane</keyword>
<feature type="transmembrane region" description="Helical" evidence="7">
    <location>
        <begin position="148"/>
        <end position="171"/>
    </location>
</feature>
<evidence type="ECO:0000256" key="5">
    <source>
        <dbReference type="ARBA" id="ARBA00023180"/>
    </source>
</evidence>
<dbReference type="CDD" id="cd00033">
    <property type="entry name" value="CCP"/>
    <property type="match status" value="2"/>
</dbReference>
<evidence type="ECO:0000256" key="4">
    <source>
        <dbReference type="ARBA" id="ARBA00023157"/>
    </source>
</evidence>
<organism evidence="9 10">
    <name type="scientific">Apteryx owenii</name>
    <name type="common">Little spotted kiwi</name>
    <dbReference type="NCBI Taxonomy" id="8824"/>
    <lineage>
        <taxon>Eukaryota</taxon>
        <taxon>Metazoa</taxon>
        <taxon>Chordata</taxon>
        <taxon>Craniata</taxon>
        <taxon>Vertebrata</taxon>
        <taxon>Euteleostomi</taxon>
        <taxon>Archelosauria</taxon>
        <taxon>Archosauria</taxon>
        <taxon>Dinosauria</taxon>
        <taxon>Saurischia</taxon>
        <taxon>Theropoda</taxon>
        <taxon>Coelurosauria</taxon>
        <taxon>Aves</taxon>
        <taxon>Palaeognathae</taxon>
        <taxon>Apterygiformes</taxon>
        <taxon>Apterygidae</taxon>
        <taxon>Apteryx</taxon>
    </lineage>
</organism>
<keyword evidence="7" id="KW-0812">Transmembrane</keyword>
<dbReference type="SMART" id="SM00032">
    <property type="entry name" value="CCP"/>
    <property type="match status" value="2"/>
</dbReference>
<evidence type="ECO:0000256" key="7">
    <source>
        <dbReference type="SAM" id="Phobius"/>
    </source>
</evidence>
<dbReference type="Ensembl" id="ENSAOWT00000015875.1">
    <property type="protein sequence ID" value="ENSAOWP00000013984.1"/>
    <property type="gene ID" value="ENSAOWG00000009540.1"/>
</dbReference>
<dbReference type="PROSITE" id="PS50923">
    <property type="entry name" value="SUSHI"/>
    <property type="match status" value="2"/>
</dbReference>
<reference evidence="9" key="1">
    <citation type="submission" date="2025-08" db="UniProtKB">
        <authorList>
            <consortium name="Ensembl"/>
        </authorList>
    </citation>
    <scope>IDENTIFICATION</scope>
</reference>
<feature type="disulfide bond" evidence="6">
    <location>
        <begin position="89"/>
        <end position="132"/>
    </location>
</feature>
<feature type="domain" description="Sushi" evidence="8">
    <location>
        <begin position="26"/>
        <end position="86"/>
    </location>
</feature>
<evidence type="ECO:0000256" key="6">
    <source>
        <dbReference type="PROSITE-ProRule" id="PRU00302"/>
    </source>
</evidence>
<protein>
    <recommendedName>
        <fullName evidence="8">Sushi domain-containing protein</fullName>
    </recommendedName>
</protein>
<evidence type="ECO:0000313" key="10">
    <source>
        <dbReference type="Proteomes" id="UP000694424"/>
    </source>
</evidence>
<reference evidence="9" key="2">
    <citation type="submission" date="2025-09" db="UniProtKB">
        <authorList>
            <consortium name="Ensembl"/>
        </authorList>
    </citation>
    <scope>IDENTIFICATION</scope>
</reference>
<dbReference type="PANTHER" id="PTHR45656">
    <property type="entry name" value="PROTEIN CBR-CLEC-78"/>
    <property type="match status" value="1"/>
</dbReference>
<evidence type="ECO:0000256" key="3">
    <source>
        <dbReference type="ARBA" id="ARBA00022875"/>
    </source>
</evidence>
<dbReference type="FunFam" id="2.10.70.10:FF:000070">
    <property type="entry name" value="Complement C3d receptor 2"/>
    <property type="match status" value="2"/>
</dbReference>
<keyword evidence="5" id="KW-0325">Glycoprotein</keyword>
<dbReference type="Pfam" id="PF00084">
    <property type="entry name" value="Sushi"/>
    <property type="match status" value="2"/>
</dbReference>
<name>A0A8B9PMU1_APTOW</name>
<keyword evidence="3" id="KW-0391">Immunity</keyword>
<keyword evidence="7" id="KW-1133">Transmembrane helix</keyword>
<dbReference type="GO" id="GO:0006958">
    <property type="term" value="P:complement activation, classical pathway"/>
    <property type="evidence" value="ECO:0007669"/>
    <property type="project" value="UniProtKB-KW"/>
</dbReference>
<evidence type="ECO:0000256" key="1">
    <source>
        <dbReference type="ARBA" id="ARBA00022729"/>
    </source>
</evidence>
<proteinExistence type="predicted"/>
<accession>A0A8B9PMU1</accession>
<dbReference type="InterPro" id="IPR051277">
    <property type="entry name" value="SEZ6_CSMD_C4BPB_Regulators"/>
</dbReference>
<keyword evidence="10" id="KW-1185">Reference proteome</keyword>
<sequence>TPTKLERLFILTVKLVMPQMTPKRPLACPPPPDIANGKHSSQPGKAFSTGASVNYHCDPGYALVGEARLNCTASGSWSLPIPRCEAVNCPPPPTIANGKHSRQSSDKFIPGTTVQYTCRNGYSLVGNASINCTALGTWSRPRPRCEGVFMLASFIFPWALSSFLALSLITADQISMKGTGRRSHGQGELHRPLWISLSFSQ</sequence>
<dbReference type="SUPFAM" id="SSF57535">
    <property type="entry name" value="Complement control module/SCR domain"/>
    <property type="match status" value="2"/>
</dbReference>